<sequence>MLQAFNEESLTPYPVKIPVPAGQIVNSTVAEHFINPFGSDYLHSVARIPQSGKLPKYMFKKIVSKFLGFFAAH</sequence>
<organism evidence="1 2">
    <name type="scientific">Botrytis byssoidea</name>
    <dbReference type="NCBI Taxonomy" id="139641"/>
    <lineage>
        <taxon>Eukaryota</taxon>
        <taxon>Fungi</taxon>
        <taxon>Dikarya</taxon>
        <taxon>Ascomycota</taxon>
        <taxon>Pezizomycotina</taxon>
        <taxon>Leotiomycetes</taxon>
        <taxon>Helotiales</taxon>
        <taxon>Sclerotiniaceae</taxon>
        <taxon>Botrytis</taxon>
    </lineage>
</organism>
<reference evidence="1 2" key="1">
    <citation type="journal article" date="2020" name="Genome Biol. Evol.">
        <title>Comparative genomics of Sclerotiniaceae.</title>
        <authorList>
            <person name="Valero Jimenez C.A."/>
            <person name="Steentjes M."/>
            <person name="Scholten O.E."/>
            <person name="Van Kan J.A.L."/>
        </authorList>
    </citation>
    <scope>NUCLEOTIDE SEQUENCE [LARGE SCALE GENOMIC DNA]</scope>
    <source>
        <strain evidence="1 2">MUCL 94</strain>
    </source>
</reference>
<evidence type="ECO:0000313" key="2">
    <source>
        <dbReference type="Proteomes" id="UP000710849"/>
    </source>
</evidence>
<dbReference type="Proteomes" id="UP000710849">
    <property type="component" value="Unassembled WGS sequence"/>
</dbReference>
<gene>
    <name evidence="1" type="ORF">EAE97_001521</name>
</gene>
<dbReference type="AlphaFoldDB" id="A0A9P5M7T0"/>
<evidence type="ECO:0000313" key="1">
    <source>
        <dbReference type="EMBL" id="KAF7952024.1"/>
    </source>
</evidence>
<dbReference type="RefSeq" id="XP_038736590.1">
    <property type="nucleotide sequence ID" value="XM_038872032.1"/>
</dbReference>
<keyword evidence="2" id="KW-1185">Reference proteome</keyword>
<comment type="caution">
    <text evidence="1">The sequence shown here is derived from an EMBL/GenBank/DDBJ whole genome shotgun (WGS) entry which is preliminary data.</text>
</comment>
<proteinExistence type="predicted"/>
<dbReference type="GeneID" id="62145110"/>
<protein>
    <submittedName>
        <fullName evidence="1">Uncharacterized protein</fullName>
    </submittedName>
</protein>
<accession>A0A9P5M7T0</accession>
<dbReference type="EMBL" id="RCSW01000003">
    <property type="protein sequence ID" value="KAF7952024.1"/>
    <property type="molecule type" value="Genomic_DNA"/>
</dbReference>
<name>A0A9P5M7T0_9HELO</name>